<feature type="compositionally biased region" description="Polar residues" evidence="1">
    <location>
        <begin position="848"/>
        <end position="858"/>
    </location>
</feature>
<dbReference type="Pfam" id="PF00069">
    <property type="entry name" value="Pkinase"/>
    <property type="match status" value="1"/>
</dbReference>
<evidence type="ECO:0000313" key="3">
    <source>
        <dbReference type="EMBL" id="GIM08646.1"/>
    </source>
</evidence>
<feature type="region of interest" description="Disordered" evidence="1">
    <location>
        <begin position="230"/>
        <end position="273"/>
    </location>
</feature>
<feature type="region of interest" description="Disordered" evidence="1">
    <location>
        <begin position="1595"/>
        <end position="1672"/>
    </location>
</feature>
<dbReference type="GO" id="GO:0005524">
    <property type="term" value="F:ATP binding"/>
    <property type="evidence" value="ECO:0007669"/>
    <property type="project" value="InterPro"/>
</dbReference>
<sequence>MHKFWCCGRPLRSAAGHIQEDGNIPVQIGKVPQVLRQEPGGLAQSGEGLSWFAEAAIFTCTSLTEVATKGSSASSWPSRLQSLLQTINHTLCTSNARLALFARIPHGTATCVMPAISQGQLGSERPPAAAMGWSRTALYDRLTKYQLQDDTVTIINRHYDSQNGPDVTSLSSHCYSTAHGGGSGGLPASASSFLPKNPLQLQAGDLLAVPIIRQGRVVAALLLGWGAEGPGAGGNDRVQRPSGAGRVPSGTHHVNNHLNNGHHNNQGKRQQQATMSVGGGAAAAAVSNGSGYMTLGPSDLRELRRLAQLVGFGLLSDPQQAAYLEQVAALIAEIGHGAATGLHDVMASVLDAIPALLQTRLSLPLQPLLAAVLGNSVPAVVFVRRQGNGGILQSNISGCSIPGGGGAVHTPRSGAQVANGGPATLNGAAGGKAPLGLGSLGYGSVVGGESRSGSRKYLGRETSMHSLAAGTLGMLRSGDLVGCDIGSGTAGPAGGCGVDGGGCDGGGGVVNRVKAVRTALAYTLLQRVLRAGSYTVCGTEDVLEVPLQAGPFITSLVVPNASSQVLEEEQPGRDVLLAANLTGGCVACLVLCAEAPYTMHPLGPGAQYAGGGAAWSSQGGHAWASANGTVATSAATPGLEVPWGCLGGGSISRLSRCGTSTAEGGGGGGGGGAHDVALEAGGSRNFGLAMAAASAARAGVSVGAGGELLAPHLPGGVSCGDGVGGIGGCGVNYGYGSMQVAMGGTLPFRLALYLVSSDPAPGTVLEAVAEEMKGLLPLIFGAMHAAISAGGAATGDFCALQAQLLQRTTTSGTLDLPTPLTAALAPNTERRGAPLALLPQPHLHNHQSSHLQPNSSIPRSPGSAAPKSPRTGSGGTNSPSAIRRGSIGGVGSASRLRLASPGVLQLPGGGGGMGCVGAALESNADLSVSSAISNERHDGVDGGGTDEGTGGGSTAAAAGTGAGGGGAGSGARRRPLLQENMDDLVIPSPLQMKNFDVGNSAPNFQPGGTFRRKISAPCYMMSSPVLRLEDVVGPRPLELLVSSARNRLTAVAAGSDAGEEARLSVAQDLAAVDLHEVIGSGGQGVVFRGTLHGLETAVKVWEHNGRAPLEHDGEWLSAELLDGGGGGHQAHGADGSQGGGGAGAAEAVVSSRDCIRQAKRGAMEVAVTVTLSHPNVVQTYAHFSDVVVVERQHPNALPPGGPNPGPLQLRLCAHDDPVFRGQKAGPLNTVLCLEYCDAGTLLSAARRGDFRLPDSGLRDGPVWPDLAPLYTSLLEVALALRYLHSRRLVHCDLKPGNVLLKTSTRDPRGWTCKLSDFGCVRLMDEFSPEGVPGFRMAQVFGTVAYMAPECFSRGRLLGVGVDVFAFGILMWELMHCKPPHAGIDPKELPRLVARSNLRPEFHPLAPHEYRALACSCWATSPDRRPSATQLVSQLHLLLGNAKASAMVQQQQHRRHQLLHQQQSSQARPSLQPSASPQHAQAHQYAQQQQSPQQLASPQLQAQQKRQLLRFPSAQSEGRLCERVVKEQAHQALVAQQAAALLPQRGEPSGGGGGGGGADASPTLRQFSHMMGSLGSCGAEAVVAAPSAAASGAQVGAPGYFDRDRHSFPKQPHPLQHQRSSASGINPCSGGGGGGGDRGGSGVGRVALSTAAKQPPAVVSPLRSGGEEPALGA</sequence>
<feature type="compositionally biased region" description="Polar residues" evidence="1">
    <location>
        <begin position="1616"/>
        <end position="1625"/>
    </location>
</feature>
<dbReference type="InterPro" id="IPR008271">
    <property type="entry name" value="Ser/Thr_kinase_AS"/>
</dbReference>
<dbReference type="SUPFAM" id="SSF56112">
    <property type="entry name" value="Protein kinase-like (PK-like)"/>
    <property type="match status" value="1"/>
</dbReference>
<feature type="domain" description="Protein kinase" evidence="2">
    <location>
        <begin position="1072"/>
        <end position="1438"/>
    </location>
</feature>
<name>A0A8J4LSY3_9CHLO</name>
<feature type="region of interest" description="Disordered" evidence="1">
    <location>
        <begin position="1449"/>
        <end position="1505"/>
    </location>
</feature>
<accession>A0A8J4LSY3</accession>
<dbReference type="PANTHER" id="PTHR44329:SF214">
    <property type="entry name" value="PROTEIN KINASE DOMAIN-CONTAINING PROTEIN"/>
    <property type="match status" value="1"/>
</dbReference>
<dbReference type="InterPro" id="IPR000719">
    <property type="entry name" value="Prot_kinase_dom"/>
</dbReference>
<dbReference type="Proteomes" id="UP000722791">
    <property type="component" value="Unassembled WGS sequence"/>
</dbReference>
<protein>
    <recommendedName>
        <fullName evidence="2">Protein kinase domain-containing protein</fullName>
    </recommendedName>
</protein>
<dbReference type="PROSITE" id="PS50011">
    <property type="entry name" value="PROTEIN_KINASE_DOM"/>
    <property type="match status" value="1"/>
</dbReference>
<reference evidence="3" key="1">
    <citation type="journal article" date="2021" name="Proc. Natl. Acad. Sci. U.S.A.">
        <title>Three genomes in the algal genus Volvox reveal the fate of a haploid sex-determining region after a transition to homothallism.</title>
        <authorList>
            <person name="Yamamoto K."/>
            <person name="Hamaji T."/>
            <person name="Kawai-Toyooka H."/>
            <person name="Matsuzaki R."/>
            <person name="Takahashi F."/>
            <person name="Nishimura Y."/>
            <person name="Kawachi M."/>
            <person name="Noguchi H."/>
            <person name="Minakuchi Y."/>
            <person name="Umen J.G."/>
            <person name="Toyoda A."/>
            <person name="Nozaki H."/>
        </authorList>
    </citation>
    <scope>NUCLEOTIDE SEQUENCE</scope>
    <source>
        <strain evidence="3">NIES-3785</strain>
    </source>
</reference>
<dbReference type="InterPro" id="IPR011009">
    <property type="entry name" value="Kinase-like_dom_sf"/>
</dbReference>
<dbReference type="SMART" id="SM00220">
    <property type="entry name" value="S_TKc"/>
    <property type="match status" value="1"/>
</dbReference>
<feature type="compositionally biased region" description="Gly residues" evidence="1">
    <location>
        <begin position="1628"/>
        <end position="1642"/>
    </location>
</feature>
<feature type="region of interest" description="Disordered" evidence="1">
    <location>
        <begin position="934"/>
        <end position="973"/>
    </location>
</feature>
<proteinExistence type="predicted"/>
<evidence type="ECO:0000259" key="2">
    <source>
        <dbReference type="PROSITE" id="PS50011"/>
    </source>
</evidence>
<dbReference type="EMBL" id="BNCQ01000028">
    <property type="protein sequence ID" value="GIM08646.1"/>
    <property type="molecule type" value="Genomic_DNA"/>
</dbReference>
<feature type="compositionally biased region" description="Gly residues" evidence="1">
    <location>
        <begin position="960"/>
        <end position="969"/>
    </location>
</feature>
<dbReference type="Gene3D" id="1.10.510.10">
    <property type="entry name" value="Transferase(Phosphotransferase) domain 1"/>
    <property type="match status" value="1"/>
</dbReference>
<comment type="caution">
    <text evidence="3">The sequence shown here is derived from an EMBL/GenBank/DDBJ whole genome shotgun (WGS) entry which is preliminary data.</text>
</comment>
<feature type="region of interest" description="Disordered" evidence="1">
    <location>
        <begin position="1124"/>
        <end position="1144"/>
    </location>
</feature>
<feature type="region of interest" description="Disordered" evidence="1">
    <location>
        <begin position="840"/>
        <end position="888"/>
    </location>
</feature>
<evidence type="ECO:0000313" key="4">
    <source>
        <dbReference type="Proteomes" id="UP000722791"/>
    </source>
</evidence>
<feature type="compositionally biased region" description="Low complexity" evidence="1">
    <location>
        <begin position="1458"/>
        <end position="1505"/>
    </location>
</feature>
<dbReference type="PANTHER" id="PTHR44329">
    <property type="entry name" value="SERINE/THREONINE-PROTEIN KINASE TNNI3K-RELATED"/>
    <property type="match status" value="1"/>
</dbReference>
<dbReference type="GO" id="GO:0004674">
    <property type="term" value="F:protein serine/threonine kinase activity"/>
    <property type="evidence" value="ECO:0007669"/>
    <property type="project" value="TreeGrafter"/>
</dbReference>
<organism evidence="3 4">
    <name type="scientific">Volvox reticuliferus</name>
    <dbReference type="NCBI Taxonomy" id="1737510"/>
    <lineage>
        <taxon>Eukaryota</taxon>
        <taxon>Viridiplantae</taxon>
        <taxon>Chlorophyta</taxon>
        <taxon>core chlorophytes</taxon>
        <taxon>Chlorophyceae</taxon>
        <taxon>CS clade</taxon>
        <taxon>Chlamydomonadales</taxon>
        <taxon>Volvocaceae</taxon>
        <taxon>Volvox</taxon>
    </lineage>
</organism>
<dbReference type="Gene3D" id="3.30.200.20">
    <property type="entry name" value="Phosphorylase Kinase, domain 1"/>
    <property type="match status" value="1"/>
</dbReference>
<dbReference type="PROSITE" id="PS00108">
    <property type="entry name" value="PROTEIN_KINASE_ST"/>
    <property type="match status" value="1"/>
</dbReference>
<gene>
    <name evidence="3" type="ORF">Vretimale_12591</name>
</gene>
<feature type="compositionally biased region" description="Gly residues" evidence="1">
    <location>
        <begin position="1124"/>
        <end position="1143"/>
    </location>
</feature>
<dbReference type="InterPro" id="IPR051681">
    <property type="entry name" value="Ser/Thr_Kinases-Pseudokinases"/>
</dbReference>
<feature type="compositionally biased region" description="Gly residues" evidence="1">
    <location>
        <begin position="941"/>
        <end position="953"/>
    </location>
</feature>
<evidence type="ECO:0000256" key="1">
    <source>
        <dbReference type="SAM" id="MobiDB-lite"/>
    </source>
</evidence>
<feature type="compositionally biased region" description="Low complexity" evidence="1">
    <location>
        <begin position="252"/>
        <end position="264"/>
    </location>
</feature>